<dbReference type="InterPro" id="IPR036259">
    <property type="entry name" value="MFS_trans_sf"/>
</dbReference>
<protein>
    <submittedName>
        <fullName evidence="7">MFS transporter</fullName>
    </submittedName>
</protein>
<dbReference type="Pfam" id="PF11700">
    <property type="entry name" value="ATG22"/>
    <property type="match status" value="1"/>
</dbReference>
<accession>A0A2V1P7P6</accession>
<evidence type="ECO:0000313" key="7">
    <source>
        <dbReference type="EMBL" id="PWG18356.1"/>
    </source>
</evidence>
<keyword evidence="2" id="KW-0813">Transport</keyword>
<keyword evidence="8" id="KW-1185">Reference proteome</keyword>
<feature type="transmembrane region" description="Helical" evidence="6">
    <location>
        <begin position="400"/>
        <end position="423"/>
    </location>
</feature>
<evidence type="ECO:0000256" key="2">
    <source>
        <dbReference type="ARBA" id="ARBA00022448"/>
    </source>
</evidence>
<dbReference type="AlphaFoldDB" id="A0A2V1P7P6"/>
<evidence type="ECO:0000256" key="6">
    <source>
        <dbReference type="SAM" id="Phobius"/>
    </source>
</evidence>
<evidence type="ECO:0000256" key="5">
    <source>
        <dbReference type="ARBA" id="ARBA00023136"/>
    </source>
</evidence>
<feature type="transmembrane region" description="Helical" evidence="6">
    <location>
        <begin position="158"/>
        <end position="178"/>
    </location>
</feature>
<feature type="transmembrane region" description="Helical" evidence="6">
    <location>
        <begin position="206"/>
        <end position="225"/>
    </location>
</feature>
<evidence type="ECO:0000256" key="1">
    <source>
        <dbReference type="ARBA" id="ARBA00004127"/>
    </source>
</evidence>
<dbReference type="PANTHER" id="PTHR23519">
    <property type="entry name" value="AUTOPHAGY-RELATED PROTEIN 22"/>
    <property type="match status" value="1"/>
</dbReference>
<feature type="transmembrane region" description="Helical" evidence="6">
    <location>
        <begin position="90"/>
        <end position="110"/>
    </location>
</feature>
<dbReference type="InterPro" id="IPR050495">
    <property type="entry name" value="ATG22/LtaA_families"/>
</dbReference>
<feature type="transmembrane region" description="Helical" evidence="6">
    <location>
        <begin position="63"/>
        <end position="83"/>
    </location>
</feature>
<dbReference type="SUPFAM" id="SSF103473">
    <property type="entry name" value="MFS general substrate transporter"/>
    <property type="match status" value="1"/>
</dbReference>
<feature type="transmembrane region" description="Helical" evidence="6">
    <location>
        <begin position="291"/>
        <end position="312"/>
    </location>
</feature>
<gene>
    <name evidence="7" type="ORF">DFK10_00030</name>
</gene>
<comment type="caution">
    <text evidence="7">The sequence shown here is derived from an EMBL/GenBank/DDBJ whole genome shotgun (WGS) entry which is preliminary data.</text>
</comment>
<organism evidence="7 8">
    <name type="scientific">Salibaculum griseiflavum</name>
    <dbReference type="NCBI Taxonomy" id="1914409"/>
    <lineage>
        <taxon>Bacteria</taxon>
        <taxon>Pseudomonadati</taxon>
        <taxon>Pseudomonadota</taxon>
        <taxon>Alphaproteobacteria</taxon>
        <taxon>Rhodobacterales</taxon>
        <taxon>Roseobacteraceae</taxon>
        <taxon>Salibaculum</taxon>
    </lineage>
</organism>
<dbReference type="PANTHER" id="PTHR23519:SF1">
    <property type="entry name" value="AUTOPHAGY-RELATED PROTEIN 22"/>
    <property type="match status" value="1"/>
</dbReference>
<dbReference type="GO" id="GO:0012505">
    <property type="term" value="C:endomembrane system"/>
    <property type="evidence" value="ECO:0007669"/>
    <property type="project" value="UniProtKB-SubCell"/>
</dbReference>
<name>A0A2V1P7P6_9RHOB</name>
<sequence length="464" mass="50141">MATTLQKRVWGWMAFDWATQPFYTLGLTFIFGPYFATVAAEFFLTAGMTEKAADAQAQSMWSLGQTIAGLFIAFTAPILGAYADSTGRRLPWLIAFSAVFVVFTSLLWYMVPDGSAALFCLVAFSIAFIAAEYALVFTNAILPSLGDQDEIGRISGDGAAIGYWGGVVALLIFLPFFYEFSEGKTLLGLSPAFGLLDGTEREGTRAVGPFIAAWFLIFMIPYWMYVREENAPNRHGGMGAAMRDLKQSLSGVLHRQSLLSFLLSSMLYRDALNALYAFGGVYAALVLDWGLMQIAVFGIIGAVAAAVSTSIAGRADKKFGPRPVIHFCIVTLMVVCIIIVGMTREQVLGIPLAPGSAVPDILFYICGSIIGGAGGGIYSASRSMMVRHTHPERPTEAFGLFALSGKATAFLAPGLIAFFTWWFGDARLGFTPVIGLFLAGFVLLRWVHPEGDRAEWSKSSIPAP</sequence>
<evidence type="ECO:0000256" key="4">
    <source>
        <dbReference type="ARBA" id="ARBA00022989"/>
    </source>
</evidence>
<keyword evidence="4 6" id="KW-1133">Transmembrane helix</keyword>
<proteinExistence type="predicted"/>
<feature type="transmembrane region" description="Helical" evidence="6">
    <location>
        <begin position="361"/>
        <end position="380"/>
    </location>
</feature>
<feature type="transmembrane region" description="Helical" evidence="6">
    <location>
        <begin position="324"/>
        <end position="341"/>
    </location>
</feature>
<dbReference type="OrthoDB" id="9768783at2"/>
<feature type="transmembrane region" description="Helical" evidence="6">
    <location>
        <begin position="21"/>
        <end position="43"/>
    </location>
</feature>
<feature type="transmembrane region" description="Helical" evidence="6">
    <location>
        <begin position="267"/>
        <end position="285"/>
    </location>
</feature>
<dbReference type="Gene3D" id="1.20.1250.20">
    <property type="entry name" value="MFS general substrate transporter like domains"/>
    <property type="match status" value="1"/>
</dbReference>
<feature type="transmembrane region" description="Helical" evidence="6">
    <location>
        <begin position="429"/>
        <end position="447"/>
    </location>
</feature>
<dbReference type="Proteomes" id="UP000245293">
    <property type="component" value="Unassembled WGS sequence"/>
</dbReference>
<feature type="transmembrane region" description="Helical" evidence="6">
    <location>
        <begin position="116"/>
        <end position="137"/>
    </location>
</feature>
<dbReference type="InterPro" id="IPR024671">
    <property type="entry name" value="Atg22-like"/>
</dbReference>
<dbReference type="EMBL" id="QETF01000001">
    <property type="protein sequence ID" value="PWG18356.1"/>
    <property type="molecule type" value="Genomic_DNA"/>
</dbReference>
<evidence type="ECO:0000256" key="3">
    <source>
        <dbReference type="ARBA" id="ARBA00022692"/>
    </source>
</evidence>
<reference evidence="8" key="1">
    <citation type="submission" date="2018-05" db="EMBL/GenBank/DDBJ databases">
        <authorList>
            <person name="Du Z."/>
            <person name="Wang X."/>
        </authorList>
    </citation>
    <scope>NUCLEOTIDE SEQUENCE [LARGE SCALE GENOMIC DNA]</scope>
    <source>
        <strain evidence="8">WDS4C29</strain>
    </source>
</reference>
<keyword evidence="3 6" id="KW-0812">Transmembrane</keyword>
<evidence type="ECO:0000313" key="8">
    <source>
        <dbReference type="Proteomes" id="UP000245293"/>
    </source>
</evidence>
<keyword evidence="5 6" id="KW-0472">Membrane</keyword>
<dbReference type="RefSeq" id="WP_109385317.1">
    <property type="nucleotide sequence ID" value="NZ_QETF01000001.1"/>
</dbReference>
<comment type="subcellular location">
    <subcellularLocation>
        <location evidence="1">Endomembrane system</location>
        <topology evidence="1">Multi-pass membrane protein</topology>
    </subcellularLocation>
</comment>